<feature type="non-terminal residue" evidence="3">
    <location>
        <position position="1"/>
    </location>
</feature>
<organism evidence="3 4">
    <name type="scientific">Georgenia ruanii</name>
    <dbReference type="NCBI Taxonomy" id="348442"/>
    <lineage>
        <taxon>Bacteria</taxon>
        <taxon>Bacillati</taxon>
        <taxon>Actinomycetota</taxon>
        <taxon>Actinomycetes</taxon>
        <taxon>Micrococcales</taxon>
        <taxon>Bogoriellaceae</taxon>
        <taxon>Georgenia</taxon>
    </lineage>
</organism>
<sequence length="294" mass="30437">MPPTVPDGAVVVGVDGTGKAERALVWAGNEAARRDAPVHVLYAFPWITSARAYELMPAGDVVEAGEKITGTARAEVLAAHPDLAVTTEVLLEEPAVALVDASERASVVVMGARGLGPIASRLLGSVSQKVAAHAHGPVVIVREGAQKIDGPVVAGVDPEQDFPEVLEFAFSQAAARGVGVRLVHASAHEAVRPEFADPRVQQVFDREAERTQQLVAALGDQWAARHPGVPVEVRTVTGRPAEVLAAEAPTASLLVVGARGRRGLAGVRLGSVARGVLHEAPVVAVVRPRGGGHG</sequence>
<dbReference type="AlphaFoldDB" id="A0A7J9UVI4"/>
<dbReference type="PANTHER" id="PTHR46268">
    <property type="entry name" value="STRESS RESPONSE PROTEIN NHAX"/>
    <property type="match status" value="1"/>
</dbReference>
<dbReference type="PANTHER" id="PTHR46268:SF6">
    <property type="entry name" value="UNIVERSAL STRESS PROTEIN UP12"/>
    <property type="match status" value="1"/>
</dbReference>
<dbReference type="EMBL" id="WHPD01001739">
    <property type="protein sequence ID" value="MPV88616.1"/>
    <property type="molecule type" value="Genomic_DNA"/>
</dbReference>
<evidence type="ECO:0000256" key="1">
    <source>
        <dbReference type="ARBA" id="ARBA00008791"/>
    </source>
</evidence>
<proteinExistence type="inferred from homology"/>
<gene>
    <name evidence="3" type="ORF">GB882_08050</name>
</gene>
<dbReference type="PRINTS" id="PR01438">
    <property type="entry name" value="UNVRSLSTRESS"/>
</dbReference>
<feature type="domain" description="UspA" evidence="2">
    <location>
        <begin position="152"/>
        <end position="283"/>
    </location>
</feature>
<feature type="domain" description="UspA" evidence="2">
    <location>
        <begin position="10"/>
        <end position="142"/>
    </location>
</feature>
<dbReference type="SUPFAM" id="SSF52402">
    <property type="entry name" value="Adenine nucleotide alpha hydrolases-like"/>
    <property type="match status" value="2"/>
</dbReference>
<evidence type="ECO:0000313" key="4">
    <source>
        <dbReference type="Proteomes" id="UP000429644"/>
    </source>
</evidence>
<dbReference type="InterPro" id="IPR006016">
    <property type="entry name" value="UspA"/>
</dbReference>
<reference evidence="3 4" key="1">
    <citation type="submission" date="2019-10" db="EMBL/GenBank/DDBJ databases">
        <title>Georgenia wutianyii sp. nov. and Georgenia yuyongxinii sp. nov. isolated from plateau pika (Ochotona curzoniae) in the Qinghai-Tibet plateau of China.</title>
        <authorList>
            <person name="Tian Z."/>
        </authorList>
    </citation>
    <scope>NUCLEOTIDE SEQUENCE [LARGE SCALE GENOMIC DNA]</scope>
    <source>
        <strain evidence="3 4">JCM 15130</strain>
    </source>
</reference>
<evidence type="ECO:0000259" key="2">
    <source>
        <dbReference type="Pfam" id="PF00582"/>
    </source>
</evidence>
<accession>A0A7J9UVI4</accession>
<dbReference type="InterPro" id="IPR006015">
    <property type="entry name" value="Universal_stress_UspA"/>
</dbReference>
<comment type="similarity">
    <text evidence="1">Belongs to the universal stress protein A family.</text>
</comment>
<keyword evidence="4" id="KW-1185">Reference proteome</keyword>
<protein>
    <submittedName>
        <fullName evidence="3">Universal stress protein</fullName>
    </submittedName>
</protein>
<dbReference type="Pfam" id="PF00582">
    <property type="entry name" value="Usp"/>
    <property type="match status" value="2"/>
</dbReference>
<evidence type="ECO:0000313" key="3">
    <source>
        <dbReference type="EMBL" id="MPV88616.1"/>
    </source>
</evidence>
<dbReference type="InterPro" id="IPR014729">
    <property type="entry name" value="Rossmann-like_a/b/a_fold"/>
</dbReference>
<dbReference type="RefSeq" id="WP_152231271.1">
    <property type="nucleotide sequence ID" value="NZ_BAAAOT010000006.1"/>
</dbReference>
<dbReference type="Proteomes" id="UP000429644">
    <property type="component" value="Unassembled WGS sequence"/>
</dbReference>
<comment type="caution">
    <text evidence="3">The sequence shown here is derived from an EMBL/GenBank/DDBJ whole genome shotgun (WGS) entry which is preliminary data.</text>
</comment>
<dbReference type="OrthoDB" id="267918at2"/>
<name>A0A7J9UVI4_9MICO</name>
<dbReference type="Gene3D" id="3.40.50.620">
    <property type="entry name" value="HUPs"/>
    <property type="match status" value="2"/>
</dbReference>